<dbReference type="RefSeq" id="WP_387700684.1">
    <property type="nucleotide sequence ID" value="NZ_JBIAMX010000007.1"/>
</dbReference>
<protein>
    <submittedName>
        <fullName evidence="3">Uncharacterized protein</fullName>
    </submittedName>
</protein>
<organism evidence="3 4">
    <name type="scientific">Nocardia thailandica</name>
    <dbReference type="NCBI Taxonomy" id="257275"/>
    <lineage>
        <taxon>Bacteria</taxon>
        <taxon>Bacillati</taxon>
        <taxon>Actinomycetota</taxon>
        <taxon>Actinomycetes</taxon>
        <taxon>Mycobacteriales</taxon>
        <taxon>Nocardiaceae</taxon>
        <taxon>Nocardia</taxon>
    </lineage>
</organism>
<dbReference type="Proteomes" id="UP001601444">
    <property type="component" value="Unassembled WGS sequence"/>
</dbReference>
<gene>
    <name evidence="3" type="ORF">ACFYTF_14705</name>
</gene>
<feature type="region of interest" description="Disordered" evidence="1">
    <location>
        <begin position="56"/>
        <end position="121"/>
    </location>
</feature>
<dbReference type="EMBL" id="JBIAMX010000007">
    <property type="protein sequence ID" value="MFF0544078.1"/>
    <property type="molecule type" value="Genomic_DNA"/>
</dbReference>
<feature type="transmembrane region" description="Helical" evidence="2">
    <location>
        <begin position="22"/>
        <end position="47"/>
    </location>
</feature>
<sequence>MLITLAQEAPPASDRLVQLTRYLLVLLTVAVPVAVLVAAAVIVVVLVRRGLARVPGAPTTGAVHDVPAPSVARARPGPRIPPPRTRAVPPRPPSPPLGFDGSGDDHTVWRRPPSAGDGGRP</sequence>
<comment type="caution">
    <text evidence="3">The sequence shown here is derived from an EMBL/GenBank/DDBJ whole genome shotgun (WGS) entry which is preliminary data.</text>
</comment>
<keyword evidence="4" id="KW-1185">Reference proteome</keyword>
<name>A0ABW6PPA9_9NOCA</name>
<evidence type="ECO:0000313" key="4">
    <source>
        <dbReference type="Proteomes" id="UP001601444"/>
    </source>
</evidence>
<evidence type="ECO:0000256" key="2">
    <source>
        <dbReference type="SAM" id="Phobius"/>
    </source>
</evidence>
<proteinExistence type="predicted"/>
<feature type="compositionally biased region" description="Pro residues" evidence="1">
    <location>
        <begin position="78"/>
        <end position="96"/>
    </location>
</feature>
<accession>A0ABW6PPA9</accession>
<reference evidence="3 4" key="1">
    <citation type="submission" date="2024-10" db="EMBL/GenBank/DDBJ databases">
        <title>The Natural Products Discovery Center: Release of the First 8490 Sequenced Strains for Exploring Actinobacteria Biosynthetic Diversity.</title>
        <authorList>
            <person name="Kalkreuter E."/>
            <person name="Kautsar S.A."/>
            <person name="Yang D."/>
            <person name="Bader C.D."/>
            <person name="Teijaro C.N."/>
            <person name="Fluegel L."/>
            <person name="Davis C.M."/>
            <person name="Simpson J.R."/>
            <person name="Lauterbach L."/>
            <person name="Steele A.D."/>
            <person name="Gui C."/>
            <person name="Meng S."/>
            <person name="Li G."/>
            <person name="Viehrig K."/>
            <person name="Ye F."/>
            <person name="Su P."/>
            <person name="Kiefer A.F."/>
            <person name="Nichols A."/>
            <person name="Cepeda A.J."/>
            <person name="Yan W."/>
            <person name="Fan B."/>
            <person name="Jiang Y."/>
            <person name="Adhikari A."/>
            <person name="Zheng C.-J."/>
            <person name="Schuster L."/>
            <person name="Cowan T.M."/>
            <person name="Smanski M.J."/>
            <person name="Chevrette M.G."/>
            <person name="De Carvalho L.P.S."/>
            <person name="Shen B."/>
        </authorList>
    </citation>
    <scope>NUCLEOTIDE SEQUENCE [LARGE SCALE GENOMIC DNA]</scope>
    <source>
        <strain evidence="3 4">NPDC004045</strain>
    </source>
</reference>
<keyword evidence="2" id="KW-1133">Transmembrane helix</keyword>
<evidence type="ECO:0000256" key="1">
    <source>
        <dbReference type="SAM" id="MobiDB-lite"/>
    </source>
</evidence>
<keyword evidence="2" id="KW-0472">Membrane</keyword>
<evidence type="ECO:0000313" key="3">
    <source>
        <dbReference type="EMBL" id="MFF0544078.1"/>
    </source>
</evidence>
<keyword evidence="2" id="KW-0812">Transmembrane</keyword>